<evidence type="ECO:0000313" key="5">
    <source>
        <dbReference type="EMBL" id="HII60478.1"/>
    </source>
</evidence>
<proteinExistence type="predicted"/>
<dbReference type="GO" id="GO:0005524">
    <property type="term" value="F:ATP binding"/>
    <property type="evidence" value="ECO:0007669"/>
    <property type="project" value="UniProtKB-KW"/>
</dbReference>
<dbReference type="SUPFAM" id="SSF52540">
    <property type="entry name" value="P-loop containing nucleoside triphosphate hydrolases"/>
    <property type="match status" value="1"/>
</dbReference>
<dbReference type="CDD" id="cd03230">
    <property type="entry name" value="ABC_DR_subfamily_A"/>
    <property type="match status" value="1"/>
</dbReference>
<gene>
    <name evidence="5" type="ORF">HA331_01735</name>
</gene>
<dbReference type="Gene3D" id="3.40.50.300">
    <property type="entry name" value="P-loop containing nucleotide triphosphate hydrolases"/>
    <property type="match status" value="1"/>
</dbReference>
<name>A0A832T8V1_PYRHR</name>
<dbReference type="InterPro" id="IPR051782">
    <property type="entry name" value="ABC_Transporter_VariousFunc"/>
</dbReference>
<evidence type="ECO:0000313" key="6">
    <source>
        <dbReference type="Proteomes" id="UP000617544"/>
    </source>
</evidence>
<dbReference type="InterPro" id="IPR017871">
    <property type="entry name" value="ABC_transporter-like_CS"/>
</dbReference>
<reference evidence="5" key="1">
    <citation type="journal article" date="2020" name="bioRxiv">
        <title>A rank-normalized archaeal taxonomy based on genome phylogeny resolves widespread incomplete and uneven classifications.</title>
        <authorList>
            <person name="Rinke C."/>
            <person name="Chuvochina M."/>
            <person name="Mussig A.J."/>
            <person name="Chaumeil P.-A."/>
            <person name="Waite D.W."/>
            <person name="Whitman W.B."/>
            <person name="Parks D.H."/>
            <person name="Hugenholtz P."/>
        </authorList>
    </citation>
    <scope>NUCLEOTIDE SEQUENCE</scope>
    <source>
        <strain evidence="5">UBA8834</strain>
    </source>
</reference>
<keyword evidence="3 5" id="KW-0067">ATP-binding</keyword>
<dbReference type="InterPro" id="IPR027417">
    <property type="entry name" value="P-loop_NTPase"/>
</dbReference>
<sequence>MIGQFDDVHKKIGKVEVLRNVSLKIREGVTLIVGPNGSGKSSLIKLLVGFWRPSRGRVILLGEDPWDNPKVKRVIGVSIDPPSLPKYRRGMDLIKILSDIKGVKVKDELIKRLFPDVSALKRPIVEYSAGMRKRLSILLALLGENEVLILDEPFSGLDMFGISEVSKVIRERAEVGVNMIIVSHMWKPIYDLVENIIVLVGGEVTFAGKKEDGIEFLRELGI</sequence>
<dbReference type="PANTHER" id="PTHR42939:SF1">
    <property type="entry name" value="ABC TRANSPORTER ATP-BINDING PROTEIN ALBC-RELATED"/>
    <property type="match status" value="1"/>
</dbReference>
<comment type="caution">
    <text evidence="5">The sequence shown here is derived from an EMBL/GenBank/DDBJ whole genome shotgun (WGS) entry which is preliminary data.</text>
</comment>
<dbReference type="RefSeq" id="WP_010885569.1">
    <property type="nucleotide sequence ID" value="NZ_DUJN01000002.1"/>
</dbReference>
<evidence type="ECO:0000256" key="3">
    <source>
        <dbReference type="ARBA" id="ARBA00022840"/>
    </source>
</evidence>
<dbReference type="PROSITE" id="PS50893">
    <property type="entry name" value="ABC_TRANSPORTER_2"/>
    <property type="match status" value="1"/>
</dbReference>
<dbReference type="SMART" id="SM00382">
    <property type="entry name" value="AAA"/>
    <property type="match status" value="1"/>
</dbReference>
<accession>A0A832T8V1</accession>
<organism evidence="5 6">
    <name type="scientific">Pyrococcus horikoshii</name>
    <dbReference type="NCBI Taxonomy" id="53953"/>
    <lineage>
        <taxon>Archaea</taxon>
        <taxon>Methanobacteriati</taxon>
        <taxon>Methanobacteriota</taxon>
        <taxon>Thermococci</taxon>
        <taxon>Thermococcales</taxon>
        <taxon>Thermococcaceae</taxon>
        <taxon>Pyrococcus</taxon>
    </lineage>
</organism>
<dbReference type="InterPro" id="IPR003593">
    <property type="entry name" value="AAA+_ATPase"/>
</dbReference>
<dbReference type="PROSITE" id="PS00211">
    <property type="entry name" value="ABC_TRANSPORTER_1"/>
    <property type="match status" value="1"/>
</dbReference>
<dbReference type="GO" id="GO:0016887">
    <property type="term" value="F:ATP hydrolysis activity"/>
    <property type="evidence" value="ECO:0007669"/>
    <property type="project" value="InterPro"/>
</dbReference>
<dbReference type="EMBL" id="DUJN01000002">
    <property type="protein sequence ID" value="HII60478.1"/>
    <property type="molecule type" value="Genomic_DNA"/>
</dbReference>
<dbReference type="OMA" id="MGRECEA"/>
<dbReference type="GeneID" id="1443807"/>
<dbReference type="Proteomes" id="UP000617544">
    <property type="component" value="Unassembled WGS sequence"/>
</dbReference>
<protein>
    <submittedName>
        <fullName evidence="5">ABC transporter ATP-binding protein</fullName>
    </submittedName>
</protein>
<keyword evidence="2" id="KW-0547">Nucleotide-binding</keyword>
<dbReference type="AlphaFoldDB" id="A0A832T8V1"/>
<feature type="domain" description="ABC transporter" evidence="4">
    <location>
        <begin position="3"/>
        <end position="220"/>
    </location>
</feature>
<evidence type="ECO:0000259" key="4">
    <source>
        <dbReference type="PROSITE" id="PS50893"/>
    </source>
</evidence>
<evidence type="ECO:0000256" key="1">
    <source>
        <dbReference type="ARBA" id="ARBA00022448"/>
    </source>
</evidence>
<dbReference type="InterPro" id="IPR003439">
    <property type="entry name" value="ABC_transporter-like_ATP-bd"/>
</dbReference>
<dbReference type="Pfam" id="PF00005">
    <property type="entry name" value="ABC_tran"/>
    <property type="match status" value="1"/>
</dbReference>
<evidence type="ECO:0000256" key="2">
    <source>
        <dbReference type="ARBA" id="ARBA00022741"/>
    </source>
</evidence>
<keyword evidence="1" id="KW-0813">Transport</keyword>
<dbReference type="PANTHER" id="PTHR42939">
    <property type="entry name" value="ABC TRANSPORTER ATP-BINDING PROTEIN ALBC-RELATED"/>
    <property type="match status" value="1"/>
</dbReference>